<reference evidence="1 2" key="1">
    <citation type="submission" date="2019-03" db="EMBL/GenBank/DDBJ databases">
        <title>Draft genome sequences of novel Actinobacteria.</title>
        <authorList>
            <person name="Sahin N."/>
            <person name="Ay H."/>
            <person name="Saygin H."/>
        </authorList>
    </citation>
    <scope>NUCLEOTIDE SEQUENCE [LARGE SCALE GENOMIC DNA]</scope>
    <source>
        <strain evidence="1 2">JCM 13523</strain>
    </source>
</reference>
<name>A0A4R4ZT91_9ACTN</name>
<organism evidence="1 2">
    <name type="scientific">Kribbella antibiotica</name>
    <dbReference type="NCBI Taxonomy" id="190195"/>
    <lineage>
        <taxon>Bacteria</taxon>
        <taxon>Bacillati</taxon>
        <taxon>Actinomycetota</taxon>
        <taxon>Actinomycetes</taxon>
        <taxon>Propionibacteriales</taxon>
        <taxon>Kribbellaceae</taxon>
        <taxon>Kribbella</taxon>
    </lineage>
</organism>
<proteinExistence type="predicted"/>
<sequence>MDDLLDALNPVYIASVYFGCIATIRQREVIRLLSEKPHEEIERRAAKADRYKELFDPALVRLVQRDPEKGKILAQQMSEWMADEPSITEEAEAVIRDAS</sequence>
<comment type="caution">
    <text evidence="1">The sequence shown here is derived from an EMBL/GenBank/DDBJ whole genome shotgun (WGS) entry which is preliminary data.</text>
</comment>
<dbReference type="AlphaFoldDB" id="A0A4R4ZT91"/>
<dbReference type="EMBL" id="SMKX01000009">
    <property type="protein sequence ID" value="TDD62035.1"/>
    <property type="molecule type" value="Genomic_DNA"/>
</dbReference>
<protein>
    <submittedName>
        <fullName evidence="1">Uncharacterized protein</fullName>
    </submittedName>
</protein>
<dbReference type="RefSeq" id="WP_132165960.1">
    <property type="nucleotide sequence ID" value="NZ_SMKX01000009.1"/>
</dbReference>
<gene>
    <name evidence="1" type="ORF">E1263_05335</name>
</gene>
<accession>A0A4R4ZT91</accession>
<keyword evidence="2" id="KW-1185">Reference proteome</keyword>
<evidence type="ECO:0000313" key="1">
    <source>
        <dbReference type="EMBL" id="TDD62035.1"/>
    </source>
</evidence>
<evidence type="ECO:0000313" key="2">
    <source>
        <dbReference type="Proteomes" id="UP000295124"/>
    </source>
</evidence>
<dbReference type="Proteomes" id="UP000295124">
    <property type="component" value="Unassembled WGS sequence"/>
</dbReference>